<dbReference type="Gramene" id="TraesPARA_EIv1.0_1637300.1">
    <property type="protein sequence ID" value="TraesPARA_EIv1.0_1637300.1.CDS"/>
    <property type="gene ID" value="TraesPARA_EIv1.0_1637300"/>
</dbReference>
<evidence type="ECO:0000256" key="4">
    <source>
        <dbReference type="ARBA" id="ARBA00022989"/>
    </source>
</evidence>
<proteinExistence type="predicted"/>
<reference evidence="10" key="1">
    <citation type="submission" date="2018-08" db="EMBL/GenBank/DDBJ databases">
        <authorList>
            <person name="Rossello M."/>
        </authorList>
    </citation>
    <scope>NUCLEOTIDE SEQUENCE [LARGE SCALE GENOMIC DNA]</scope>
    <source>
        <strain evidence="10">cv. Chinese Spring</strain>
    </source>
</reference>
<gene>
    <name evidence="10" type="primary">LOC123115591</name>
</gene>
<feature type="transmembrane region" description="Helical" evidence="8">
    <location>
        <begin position="465"/>
        <end position="488"/>
    </location>
</feature>
<dbReference type="Gramene" id="TraesSYM5B03G02834350.1">
    <property type="protein sequence ID" value="TraesSYM5B03G02834350.1"/>
    <property type="gene ID" value="TraesSYM5B03G02834350"/>
</dbReference>
<dbReference type="KEGG" id="taes:123115591"/>
<dbReference type="Gramene" id="TraesARI5B03G02847770.1">
    <property type="protein sequence ID" value="TraesARI5B03G02847770.1"/>
    <property type="gene ID" value="TraesARI5B03G02847770"/>
</dbReference>
<keyword evidence="5 7" id="KW-0040">ANK repeat</keyword>
<accession>A0A3B6LEB1</accession>
<feature type="repeat" description="ANK" evidence="7">
    <location>
        <begin position="363"/>
        <end position="386"/>
    </location>
</feature>
<keyword evidence="3" id="KW-0677">Repeat</keyword>
<dbReference type="InterPro" id="IPR002110">
    <property type="entry name" value="Ankyrin_rpt"/>
</dbReference>
<dbReference type="AlphaFoldDB" id="A0A3B6LEB1"/>
<sequence>MQPSESHKEAKLEVQHYQPELLRAARMGLLHQLRDILGSDNTTITPVVLEPVVMIDIERVDIDVERVDTLEMDSILHVVAASGDEENFLECASVIHEKAKHLLDAGNSKGDTPFHCAARAGGVEMLSRLIHLARADGGHARVTDVLRKQNKKGETALHEALRLANKKTMKEMVKKLMEVDPELACIPHCDATSPLYLAVSLGHDDIAVFLHSENEKLSYSGPYGQNVLHVAVLRGKEITKKLLDWNKALTKQADQLTGSTPLHIAISWGSQSKEVIKLLLHCDESAAFQSDNSGSFPIHVAATRSSWSTLPVLLDTVPTCAGLRDGNGQTFLHVGIAKEHPLVVGSWYHHIPFAPIMNVQDNHGNSPLHLAAIVGNQWIFYLLIQNPQVQLDLVNNIGQTPLDIAWTKMPQGLNFMLNPRNRIYLLLKGAGAKTAAYRCDWFLKEHIPPIEIKVEEKKISDSTQIIGIGSVLIVTVAFAAAFTLPGGFRTDDLKGKRGTAGIAMLAGKPVFHAFIIANTLALVSSALATMNVMYAGVTAVDIRTRMTSFIISIVFVYCSAKSLAAAFVFGLYVVLEPAAPKIAYISCAIVSPFLFLDVVWFIFMVAIGEVMLLKRLGFKAWLRNFNFSRLPVKQPTVLG</sequence>
<dbReference type="OrthoDB" id="665356at2759"/>
<feature type="transmembrane region" description="Helical" evidence="8">
    <location>
        <begin position="582"/>
        <end position="607"/>
    </location>
</feature>
<keyword evidence="11" id="KW-1185">Reference proteome</keyword>
<dbReference type="InterPro" id="IPR026961">
    <property type="entry name" value="PGG_dom"/>
</dbReference>
<dbReference type="Proteomes" id="UP000019116">
    <property type="component" value="Chromosome 5B"/>
</dbReference>
<protein>
    <recommendedName>
        <fullName evidence="9">PGG domain-containing protein</fullName>
    </recommendedName>
</protein>
<evidence type="ECO:0000259" key="9">
    <source>
        <dbReference type="Pfam" id="PF13962"/>
    </source>
</evidence>
<dbReference type="PANTHER" id="PTHR24186">
    <property type="entry name" value="PROTEIN PHOSPHATASE 1 REGULATORY SUBUNIT"/>
    <property type="match status" value="1"/>
</dbReference>
<dbReference type="Gramene" id="TraesCLE_scaffold_116995_01G000100.1">
    <property type="protein sequence ID" value="TraesCLE_scaffold_116995_01G000100.1"/>
    <property type="gene ID" value="TraesCLE_scaffold_116995_01G000100"/>
</dbReference>
<dbReference type="EnsemblPlants" id="TraesCS5B02G038100.1">
    <property type="protein sequence ID" value="TraesCS5B02G038100.1"/>
    <property type="gene ID" value="TraesCS5B02G038100"/>
</dbReference>
<feature type="transmembrane region" description="Helical" evidence="8">
    <location>
        <begin position="509"/>
        <end position="537"/>
    </location>
</feature>
<name>A0A3B6LEB1_WHEAT</name>
<reference evidence="10" key="2">
    <citation type="submission" date="2018-10" db="UniProtKB">
        <authorList>
            <consortium name="EnsemblPlants"/>
        </authorList>
    </citation>
    <scope>IDENTIFICATION</scope>
</reference>
<evidence type="ECO:0000256" key="8">
    <source>
        <dbReference type="SAM" id="Phobius"/>
    </source>
</evidence>
<dbReference type="SUPFAM" id="SSF48403">
    <property type="entry name" value="Ankyrin repeat"/>
    <property type="match status" value="1"/>
</dbReference>
<evidence type="ECO:0000256" key="5">
    <source>
        <dbReference type="ARBA" id="ARBA00023043"/>
    </source>
</evidence>
<dbReference type="Gene3D" id="1.25.40.20">
    <property type="entry name" value="Ankyrin repeat-containing domain"/>
    <property type="match status" value="1"/>
</dbReference>
<feature type="domain" description="PGG" evidence="9">
    <location>
        <begin position="457"/>
        <end position="574"/>
    </location>
</feature>
<dbReference type="STRING" id="4565.A0A3B6LEB1"/>
<dbReference type="Gramene" id="TraesCS5B02G038100.1">
    <property type="protein sequence ID" value="TraesCS5B02G038100.1"/>
    <property type="gene ID" value="TraesCS5B02G038100"/>
</dbReference>
<dbReference type="SMR" id="A0A3B6LEB1"/>
<evidence type="ECO:0000313" key="11">
    <source>
        <dbReference type="Proteomes" id="UP000019116"/>
    </source>
</evidence>
<keyword evidence="4 8" id="KW-1133">Transmembrane helix</keyword>
<feature type="repeat" description="ANK" evidence="7">
    <location>
        <begin position="257"/>
        <end position="291"/>
    </location>
</feature>
<dbReference type="SMART" id="SM00248">
    <property type="entry name" value="ANK"/>
    <property type="match status" value="6"/>
</dbReference>
<dbReference type="PROSITE" id="PS50297">
    <property type="entry name" value="ANK_REP_REGION"/>
    <property type="match status" value="2"/>
</dbReference>
<dbReference type="PROSITE" id="PS50088">
    <property type="entry name" value="ANK_REPEAT"/>
    <property type="match status" value="2"/>
</dbReference>
<evidence type="ECO:0000256" key="2">
    <source>
        <dbReference type="ARBA" id="ARBA00022692"/>
    </source>
</evidence>
<dbReference type="Gramene" id="TraesROB_scaffold_035894_01G000400.1">
    <property type="protein sequence ID" value="TraesROB_scaffold_035894_01G000400.1"/>
    <property type="gene ID" value="TraesROB_scaffold_035894_01G000400"/>
</dbReference>
<dbReference type="Gramene" id="TraesJUL5B03G02825910.1">
    <property type="protein sequence ID" value="TraesJUL5B03G02825910.1"/>
    <property type="gene ID" value="TraesJUL5B03G02825910"/>
</dbReference>
<feature type="transmembrane region" description="Helical" evidence="8">
    <location>
        <begin position="549"/>
        <end position="575"/>
    </location>
</feature>
<dbReference type="InterPro" id="IPR036770">
    <property type="entry name" value="Ankyrin_rpt-contain_sf"/>
</dbReference>
<dbReference type="Gramene" id="TraesNOR5B03G02830250.1">
    <property type="protein sequence ID" value="TraesNOR5B03G02830250.1"/>
    <property type="gene ID" value="TraesNOR5B03G02830250"/>
</dbReference>
<dbReference type="Gramene" id="TraesMAC5B03G02804530.1">
    <property type="protein sequence ID" value="TraesMAC5B03G02804530.1"/>
    <property type="gene ID" value="TraesMAC5B03G02804530"/>
</dbReference>
<dbReference type="PANTHER" id="PTHR24186:SF50">
    <property type="entry name" value="ANKYRIN REPEAT-CONTAINING PROTEIN ITN1-LIKE ISOFORM X1"/>
    <property type="match status" value="1"/>
</dbReference>
<keyword evidence="6 8" id="KW-0472">Membrane</keyword>
<dbReference type="GeneID" id="123115591"/>
<dbReference type="RefSeq" id="XP_044392652.1">
    <property type="nucleotide sequence ID" value="XM_044536717.1"/>
</dbReference>
<organism evidence="10">
    <name type="scientific">Triticum aestivum</name>
    <name type="common">Wheat</name>
    <dbReference type="NCBI Taxonomy" id="4565"/>
    <lineage>
        <taxon>Eukaryota</taxon>
        <taxon>Viridiplantae</taxon>
        <taxon>Streptophyta</taxon>
        <taxon>Embryophyta</taxon>
        <taxon>Tracheophyta</taxon>
        <taxon>Spermatophyta</taxon>
        <taxon>Magnoliopsida</taxon>
        <taxon>Liliopsida</taxon>
        <taxon>Poales</taxon>
        <taxon>Poaceae</taxon>
        <taxon>BOP clade</taxon>
        <taxon>Pooideae</taxon>
        <taxon>Triticodae</taxon>
        <taxon>Triticeae</taxon>
        <taxon>Triticinae</taxon>
        <taxon>Triticum</taxon>
    </lineage>
</organism>
<dbReference type="Pfam" id="PF12796">
    <property type="entry name" value="Ank_2"/>
    <property type="match status" value="2"/>
</dbReference>
<evidence type="ECO:0000256" key="3">
    <source>
        <dbReference type="ARBA" id="ARBA00022737"/>
    </source>
</evidence>
<evidence type="ECO:0000256" key="1">
    <source>
        <dbReference type="ARBA" id="ARBA00004141"/>
    </source>
</evidence>
<dbReference type="GO" id="GO:0016020">
    <property type="term" value="C:membrane"/>
    <property type="evidence" value="ECO:0000318"/>
    <property type="project" value="GO_Central"/>
</dbReference>
<dbReference type="OMA" id="PLDIAWK"/>
<comment type="subcellular location">
    <subcellularLocation>
        <location evidence="1">Membrane</location>
        <topology evidence="1">Multi-pass membrane protein</topology>
    </subcellularLocation>
</comment>
<evidence type="ECO:0000256" key="7">
    <source>
        <dbReference type="PROSITE-ProRule" id="PRU00023"/>
    </source>
</evidence>
<evidence type="ECO:0000256" key="6">
    <source>
        <dbReference type="ARBA" id="ARBA00023136"/>
    </source>
</evidence>
<keyword evidence="2 8" id="KW-0812">Transmembrane</keyword>
<dbReference type="Pfam" id="PF13962">
    <property type="entry name" value="PGG"/>
    <property type="match status" value="1"/>
</dbReference>
<dbReference type="Gramene" id="TraesCAD_scaffold_008155_01G000400.1">
    <property type="protein sequence ID" value="TraesCAD_scaffold_008155_01G000400.1"/>
    <property type="gene ID" value="TraesCAD_scaffold_008155_01G000400"/>
</dbReference>
<evidence type="ECO:0000313" key="10">
    <source>
        <dbReference type="EnsemblPlants" id="TraesCS5B02G038100.1"/>
    </source>
</evidence>
<dbReference type="Gramene" id="TraesSTA5B03G02797260.1">
    <property type="protein sequence ID" value="TraesSTA5B03G02797260.1"/>
    <property type="gene ID" value="TraesSTA5B03G02797260"/>
</dbReference>
<dbReference type="PaxDb" id="4565-Traes_5BS_CA4ED2F0A.2"/>